<dbReference type="PANTHER" id="PTHR30304">
    <property type="entry name" value="D-TAGATOSE-1,6-BISPHOSPHATE ALDOLASE"/>
    <property type="match status" value="1"/>
</dbReference>
<dbReference type="Pfam" id="PF01116">
    <property type="entry name" value="F_bP_aldolase"/>
    <property type="match status" value="1"/>
</dbReference>
<keyword evidence="3" id="KW-0862">Zinc</keyword>
<feature type="binding site" evidence="3">
    <location>
        <position position="213"/>
    </location>
    <ligand>
        <name>Zn(2+)</name>
        <dbReference type="ChEBI" id="CHEBI:29105"/>
        <label>1</label>
        <note>catalytic</note>
    </ligand>
</feature>
<dbReference type="EC" id="4.1.2.40" evidence="4"/>
<feature type="binding site" evidence="3">
    <location>
        <position position="103"/>
    </location>
    <ligand>
        <name>Zn(2+)</name>
        <dbReference type="ChEBI" id="CHEBI:29105"/>
        <label>2</label>
    </ligand>
</feature>
<dbReference type="SUPFAM" id="SSF51569">
    <property type="entry name" value="Aldolase"/>
    <property type="match status" value="1"/>
</dbReference>
<gene>
    <name evidence="4" type="primary">gatY_1</name>
    <name evidence="4" type="ORF">ACLFYP115_01271</name>
</gene>
<dbReference type="AlphaFoldDB" id="A0A6N2T7I8"/>
<keyword evidence="3" id="KW-0479">Metal-binding</keyword>
<dbReference type="GO" id="GO:0005975">
    <property type="term" value="P:carbohydrate metabolic process"/>
    <property type="evidence" value="ECO:0007669"/>
    <property type="project" value="InterPro"/>
</dbReference>
<dbReference type="InterPro" id="IPR013785">
    <property type="entry name" value="Aldolase_TIM"/>
</dbReference>
<keyword evidence="4" id="KW-0456">Lyase</keyword>
<sequence>MLVNSKRMLNKARDLNYAVPAADVFNLESLKGVLNAAKECDSPLIIALAEVHAETLPLKECALLVKYFAENMEQDIVLHLDHGFTPSLVKEAVDCGFTSVMFDGSSLPYDENVRVTKEIVEYAKKHDVTVEAEIGHVGSGAAGASSEVKESAGEDTTELTTVEEAAAFAEATGVDSLAVSIGTAHGNYVGTPKLDFERLKDIRANIKIPLVLHGGSGTGYENLNKAVSLGISKVNIYTDLMNAAKNAYEQEIENMDYFELCAVSQKAVTEKLKEYYEVFMTKKSRE</sequence>
<evidence type="ECO:0000256" key="3">
    <source>
        <dbReference type="PIRSR" id="PIRSR001359-3"/>
    </source>
</evidence>
<feature type="active site" description="Proton donor" evidence="1">
    <location>
        <position position="81"/>
    </location>
</feature>
<feature type="binding site" evidence="3">
    <location>
        <position position="82"/>
    </location>
    <ligand>
        <name>Zn(2+)</name>
        <dbReference type="ChEBI" id="CHEBI:29105"/>
        <label>1</label>
        <note>catalytic</note>
    </ligand>
</feature>
<feature type="binding site" evidence="2">
    <location>
        <begin position="214"/>
        <end position="216"/>
    </location>
    <ligand>
        <name>dihydroxyacetone phosphate</name>
        <dbReference type="ChEBI" id="CHEBI:57642"/>
    </ligand>
</feature>
<dbReference type="GO" id="GO:0009025">
    <property type="term" value="F:tagatose-bisphosphate aldolase activity"/>
    <property type="evidence" value="ECO:0007669"/>
    <property type="project" value="UniProtKB-EC"/>
</dbReference>
<dbReference type="PIRSF" id="PIRSF001359">
    <property type="entry name" value="F_bP_aldolase_II"/>
    <property type="match status" value="1"/>
</dbReference>
<protein>
    <submittedName>
        <fullName evidence="4">D-tagatose-1,6-bisphosphate aldolase subunit GatY</fullName>
        <ecNumber evidence="4">4.1.2.40</ecNumber>
    </submittedName>
</protein>
<feature type="binding site" evidence="2">
    <location>
        <position position="186"/>
    </location>
    <ligand>
        <name>dihydroxyacetone phosphate</name>
        <dbReference type="ChEBI" id="CHEBI:57642"/>
    </ligand>
</feature>
<feature type="binding site" evidence="3">
    <location>
        <position position="133"/>
    </location>
    <ligand>
        <name>Zn(2+)</name>
        <dbReference type="ChEBI" id="CHEBI:29105"/>
        <label>2</label>
    </ligand>
</feature>
<reference evidence="4" key="1">
    <citation type="submission" date="2019-11" db="EMBL/GenBank/DDBJ databases">
        <authorList>
            <person name="Feng L."/>
        </authorList>
    </citation>
    <scope>NUCLEOTIDE SEQUENCE</scope>
    <source>
        <strain evidence="4">AcaccaeLFYP115</strain>
    </source>
</reference>
<organism evidence="4">
    <name type="scientific">Anaerostipes caccae</name>
    <dbReference type="NCBI Taxonomy" id="105841"/>
    <lineage>
        <taxon>Bacteria</taxon>
        <taxon>Bacillati</taxon>
        <taxon>Bacillota</taxon>
        <taxon>Clostridia</taxon>
        <taxon>Lachnospirales</taxon>
        <taxon>Lachnospiraceae</taxon>
        <taxon>Anaerostipes</taxon>
    </lineage>
</organism>
<feature type="binding site" evidence="2">
    <location>
        <begin position="235"/>
        <end position="238"/>
    </location>
    <ligand>
        <name>dihydroxyacetone phosphate</name>
        <dbReference type="ChEBI" id="CHEBI:57642"/>
    </ligand>
</feature>
<proteinExistence type="predicted"/>
<dbReference type="CDD" id="cd00947">
    <property type="entry name" value="TBP_aldolase_IIB"/>
    <property type="match status" value="1"/>
</dbReference>
<comment type="cofactor">
    <cofactor evidence="3">
        <name>Zn(2+)</name>
        <dbReference type="ChEBI" id="CHEBI:29105"/>
    </cofactor>
    <text evidence="3">Binds 2 Zn(2+) ions per subunit. One is catalytic and the other provides a structural contribution.</text>
</comment>
<name>A0A6N2T7I8_9FIRM</name>
<feature type="binding site" evidence="3">
    <location>
        <position position="185"/>
    </location>
    <ligand>
        <name>Zn(2+)</name>
        <dbReference type="ChEBI" id="CHEBI:29105"/>
        <label>1</label>
        <note>catalytic</note>
    </ligand>
</feature>
<dbReference type="RefSeq" id="WP_006566914.1">
    <property type="nucleotide sequence ID" value="NZ_CACRSQ010000003.1"/>
</dbReference>
<dbReference type="Gene3D" id="3.20.20.70">
    <property type="entry name" value="Aldolase class I"/>
    <property type="match status" value="1"/>
</dbReference>
<dbReference type="GO" id="GO:0008270">
    <property type="term" value="F:zinc ion binding"/>
    <property type="evidence" value="ECO:0007669"/>
    <property type="project" value="InterPro"/>
</dbReference>
<dbReference type="NCBIfam" id="TIGR00167">
    <property type="entry name" value="cbbA"/>
    <property type="match status" value="1"/>
</dbReference>
<dbReference type="InterPro" id="IPR050246">
    <property type="entry name" value="Class_II_FBP_aldolase"/>
</dbReference>
<evidence type="ECO:0000256" key="2">
    <source>
        <dbReference type="PIRSR" id="PIRSR001359-2"/>
    </source>
</evidence>
<evidence type="ECO:0000256" key="1">
    <source>
        <dbReference type="PIRSR" id="PIRSR001359-1"/>
    </source>
</evidence>
<dbReference type="EMBL" id="CACRSQ010000003">
    <property type="protein sequence ID" value="VYT00512.1"/>
    <property type="molecule type" value="Genomic_DNA"/>
</dbReference>
<evidence type="ECO:0000313" key="4">
    <source>
        <dbReference type="EMBL" id="VYT00512.1"/>
    </source>
</evidence>
<accession>A0A6N2T7I8</accession>
<dbReference type="InterPro" id="IPR000771">
    <property type="entry name" value="FBA_II"/>
</dbReference>
<dbReference type="PANTHER" id="PTHR30304:SF0">
    <property type="entry name" value="D-TAGATOSE-1,6-BISPHOSPHATE ALDOLASE SUBUNIT GATY-RELATED"/>
    <property type="match status" value="1"/>
</dbReference>